<dbReference type="RefSeq" id="WP_329128124.1">
    <property type="nucleotide sequence ID" value="NZ_CP108473.1"/>
</dbReference>
<proteinExistence type="predicted"/>
<keyword evidence="3" id="KW-1185">Reference proteome</keyword>
<name>A0ABZ1VL47_9ACTN</name>
<dbReference type="EMBL" id="CP108473">
    <property type="protein sequence ID" value="WUS23996.1"/>
    <property type="molecule type" value="Genomic_DNA"/>
</dbReference>
<evidence type="ECO:0000313" key="3">
    <source>
        <dbReference type="Proteomes" id="UP001432292"/>
    </source>
</evidence>
<protein>
    <submittedName>
        <fullName evidence="2">Bifunctional DNA primase/polymerase</fullName>
    </submittedName>
</protein>
<sequence>MNEHLHTALRLAADGVPVLPLRRGKGPFGNCRTCASNACGGRPNMKTAGPCCCPGTCHAWAAATTAPAVIASPAWAAAWRQAVCVGYHPGGAGLTVVDLDNADAIGWAKGALPATRTVPTTRGEHWIYRGTMRSVNAVRDGVDIKSTMSYARYLGPGTGTMTALPDAVRALAVKEPPTARPAPQAVAVPAGVGGGECRHRTPAYLERGIVMAEQRITEARSAVHTTVYRTFLAVLSAHGRCGCLTDAHVTRLFAAAQAKGETVRHCADSWTNARTALGM</sequence>
<reference evidence="2" key="1">
    <citation type="submission" date="2022-10" db="EMBL/GenBank/DDBJ databases">
        <title>The complete genomes of actinobacterial strains from the NBC collection.</title>
        <authorList>
            <person name="Joergensen T.S."/>
            <person name="Alvarez Arevalo M."/>
            <person name="Sterndorff E.B."/>
            <person name="Faurdal D."/>
            <person name="Vuksanovic O."/>
            <person name="Mourched A.-S."/>
            <person name="Charusanti P."/>
            <person name="Shaw S."/>
            <person name="Blin K."/>
            <person name="Weber T."/>
        </authorList>
    </citation>
    <scope>NUCLEOTIDE SEQUENCE</scope>
    <source>
        <strain evidence="2">NBC_01256</strain>
    </source>
</reference>
<dbReference type="InterPro" id="IPR015330">
    <property type="entry name" value="DNA_primase/pol_bifunc_N"/>
</dbReference>
<dbReference type="Pfam" id="PF09250">
    <property type="entry name" value="Prim-Pol"/>
    <property type="match status" value="1"/>
</dbReference>
<dbReference type="Proteomes" id="UP001432292">
    <property type="component" value="Chromosome"/>
</dbReference>
<evidence type="ECO:0000259" key="1">
    <source>
        <dbReference type="SMART" id="SM00943"/>
    </source>
</evidence>
<feature type="domain" description="DNA primase/polymerase bifunctional N-terminal" evidence="1">
    <location>
        <begin position="8"/>
        <end position="186"/>
    </location>
</feature>
<organism evidence="2 3">
    <name type="scientific">Streptomyces caniferus</name>
    <dbReference type="NCBI Taxonomy" id="285557"/>
    <lineage>
        <taxon>Bacteria</taxon>
        <taxon>Bacillati</taxon>
        <taxon>Actinomycetota</taxon>
        <taxon>Actinomycetes</taxon>
        <taxon>Kitasatosporales</taxon>
        <taxon>Streptomycetaceae</taxon>
        <taxon>Streptomyces</taxon>
    </lineage>
</organism>
<evidence type="ECO:0000313" key="2">
    <source>
        <dbReference type="EMBL" id="WUS23996.1"/>
    </source>
</evidence>
<dbReference type="SMART" id="SM00943">
    <property type="entry name" value="Prim-Pol"/>
    <property type="match status" value="1"/>
</dbReference>
<gene>
    <name evidence="2" type="ORF">OG727_17950</name>
</gene>
<accession>A0ABZ1VL47</accession>